<evidence type="ECO:0000256" key="1">
    <source>
        <dbReference type="SAM" id="MobiDB-lite"/>
    </source>
</evidence>
<dbReference type="EMBL" id="KZ428050">
    <property type="protein sequence ID" value="PIO52444.1"/>
    <property type="molecule type" value="Genomic_DNA"/>
</dbReference>
<dbReference type="Proteomes" id="UP000230423">
    <property type="component" value="Unassembled WGS sequence"/>
</dbReference>
<reference evidence="2 3" key="1">
    <citation type="submission" date="2015-09" db="EMBL/GenBank/DDBJ databases">
        <title>Draft genome of the parasitic nematode Teladorsagia circumcincta isolate WARC Sus (inbred).</title>
        <authorList>
            <person name="Mitreva M."/>
        </authorList>
    </citation>
    <scope>NUCLEOTIDE SEQUENCE [LARGE SCALE GENOMIC DNA]</scope>
    <source>
        <strain evidence="2 3">S</strain>
    </source>
</reference>
<gene>
    <name evidence="2" type="ORF">TELCIR_26250</name>
</gene>
<evidence type="ECO:0000313" key="3">
    <source>
        <dbReference type="Proteomes" id="UP000230423"/>
    </source>
</evidence>
<sequence length="50" mass="5678">MVVPNKIKPAMEPPGAIHQETLPRKKPRKRKSNVVGYLESAVSWFIVVLH</sequence>
<evidence type="ECO:0000313" key="2">
    <source>
        <dbReference type="EMBL" id="PIO52444.1"/>
    </source>
</evidence>
<keyword evidence="3" id="KW-1185">Reference proteome</keyword>
<proteinExistence type="predicted"/>
<feature type="region of interest" description="Disordered" evidence="1">
    <location>
        <begin position="1"/>
        <end position="28"/>
    </location>
</feature>
<accession>A0A2G9T3C6</accession>
<dbReference type="AlphaFoldDB" id="A0A2G9T3C6"/>
<protein>
    <submittedName>
        <fullName evidence="2">Uncharacterized protein</fullName>
    </submittedName>
</protein>
<name>A0A2G9T3C6_TELCI</name>
<organism evidence="2 3">
    <name type="scientific">Teladorsagia circumcincta</name>
    <name type="common">Brown stomach worm</name>
    <name type="synonym">Ostertagia circumcincta</name>
    <dbReference type="NCBI Taxonomy" id="45464"/>
    <lineage>
        <taxon>Eukaryota</taxon>
        <taxon>Metazoa</taxon>
        <taxon>Ecdysozoa</taxon>
        <taxon>Nematoda</taxon>
        <taxon>Chromadorea</taxon>
        <taxon>Rhabditida</taxon>
        <taxon>Rhabditina</taxon>
        <taxon>Rhabditomorpha</taxon>
        <taxon>Strongyloidea</taxon>
        <taxon>Trichostrongylidae</taxon>
        <taxon>Teladorsagia</taxon>
    </lineage>
</organism>